<organism evidence="3 4">
    <name type="scientific">Mycolicibacterium smegmatis (strain ATCC 700084 / mc(2)155)</name>
    <name type="common">Mycobacterium smegmatis</name>
    <dbReference type="NCBI Taxonomy" id="246196"/>
    <lineage>
        <taxon>Bacteria</taxon>
        <taxon>Bacillati</taxon>
        <taxon>Actinomycetota</taxon>
        <taxon>Actinomycetes</taxon>
        <taxon>Mycobacteriales</taxon>
        <taxon>Mycobacteriaceae</taxon>
        <taxon>Mycolicibacterium</taxon>
    </lineage>
</organism>
<name>I7FJM5_MYCS2</name>
<accession>I7FJM5</accession>
<dbReference type="CDD" id="cd05233">
    <property type="entry name" value="SDR_c"/>
    <property type="match status" value="1"/>
</dbReference>
<evidence type="ECO:0000256" key="2">
    <source>
        <dbReference type="ARBA" id="ARBA00023002"/>
    </source>
</evidence>
<evidence type="ECO:0000313" key="4">
    <source>
        <dbReference type="Proteomes" id="UP000006158"/>
    </source>
</evidence>
<dbReference type="Proteomes" id="UP000006158">
    <property type="component" value="Chromosome"/>
</dbReference>
<reference evidence="3 4" key="1">
    <citation type="journal article" date="2007" name="Genome Biol.">
        <title>Interrupted coding sequences in Mycobacterium smegmatis: authentic mutations or sequencing errors?</title>
        <authorList>
            <person name="Deshayes C."/>
            <person name="Perrodou E."/>
            <person name="Gallien S."/>
            <person name="Euphrasie D."/>
            <person name="Schaeffer C."/>
            <person name="Van-Dorsselaer A."/>
            <person name="Poch O."/>
            <person name="Lecompte O."/>
            <person name="Reyrat J.M."/>
        </authorList>
    </citation>
    <scope>NUCLEOTIDE SEQUENCE [LARGE SCALE GENOMIC DNA]</scope>
    <source>
        <strain evidence="4">ATCC 700084 / mc(2)155</strain>
    </source>
</reference>
<reference evidence="3 4" key="2">
    <citation type="journal article" date="2009" name="Genome Res.">
        <title>Ortho-proteogenomics: multiple proteomes investigation through orthology and a new MS-based protocol.</title>
        <authorList>
            <person name="Gallien S."/>
            <person name="Perrodou E."/>
            <person name="Carapito C."/>
            <person name="Deshayes C."/>
            <person name="Reyrat J.M."/>
            <person name="Van Dorsselaer A."/>
            <person name="Poch O."/>
            <person name="Schaeffer C."/>
            <person name="Lecompte O."/>
        </authorList>
    </citation>
    <scope>NUCLEOTIDE SEQUENCE [LARGE SCALE GENOMIC DNA]</scope>
    <source>
        <strain evidence="4">ATCC 700084 / mc(2)155</strain>
    </source>
</reference>
<dbReference type="Gene3D" id="3.40.50.720">
    <property type="entry name" value="NAD(P)-binding Rossmann-like Domain"/>
    <property type="match status" value="1"/>
</dbReference>
<evidence type="ECO:0000313" key="3">
    <source>
        <dbReference type="EMBL" id="AFP38943.1"/>
    </source>
</evidence>
<keyword evidence="2" id="KW-0560">Oxidoreductase</keyword>
<protein>
    <submittedName>
        <fullName evidence="3">Short-chain dehydrogenase/reductase SDR</fullName>
    </submittedName>
</protein>
<comment type="similarity">
    <text evidence="1">Belongs to the short-chain dehydrogenases/reductases (SDR) family.</text>
</comment>
<dbReference type="InterPro" id="IPR002347">
    <property type="entry name" value="SDR_fam"/>
</dbReference>
<dbReference type="Pfam" id="PF13561">
    <property type="entry name" value="adh_short_C2"/>
    <property type="match status" value="1"/>
</dbReference>
<dbReference type="PANTHER" id="PTHR43477">
    <property type="entry name" value="DIHYDROANTICAPSIN 7-DEHYDROGENASE"/>
    <property type="match status" value="1"/>
</dbReference>
<dbReference type="InterPro" id="IPR051122">
    <property type="entry name" value="SDR_DHRS6-like"/>
</dbReference>
<sequence length="260" mass="27507">MRSRSLADNLGGEFVGRRILVTGGASGVGEACVGYFLGLGATVACIDVKVPARDDAKFVHLSADLRDRDAVSSAVAEIAERFHGLDTLVNNAGVSFVGTVEDGTEDDWNRLWDINVMGAVRSTRAALPLLRRSDSAAIVNVSSLTATSGIRQRAAYTATKGAIESMTRAMAADLVSEGITVNAVNPGTVDTPFMAELAARAEDPVQRRADFESRQPIGRMVTPVEVAHAVAYFAHPLSRSTTGSTLMVDGGIFNLHMTRA</sequence>
<dbReference type="PROSITE" id="PS00061">
    <property type="entry name" value="ADH_SHORT"/>
    <property type="match status" value="1"/>
</dbReference>
<dbReference type="SUPFAM" id="SSF51735">
    <property type="entry name" value="NAD(P)-binding Rossmann-fold domains"/>
    <property type="match status" value="1"/>
</dbReference>
<dbReference type="PRINTS" id="PR00081">
    <property type="entry name" value="GDHRDH"/>
</dbReference>
<gene>
    <name evidence="3" type="ordered locus">MSMEI_2475</name>
</gene>
<dbReference type="KEGG" id="msg:MSMEI_2475"/>
<dbReference type="InterPro" id="IPR036291">
    <property type="entry name" value="NAD(P)-bd_dom_sf"/>
</dbReference>
<dbReference type="PANTHER" id="PTHR43477:SF1">
    <property type="entry name" value="DIHYDROANTICAPSIN 7-DEHYDROGENASE"/>
    <property type="match status" value="1"/>
</dbReference>
<dbReference type="InterPro" id="IPR020904">
    <property type="entry name" value="Sc_DH/Rdtase_CS"/>
</dbReference>
<dbReference type="EMBL" id="CP001663">
    <property type="protein sequence ID" value="AFP38943.1"/>
    <property type="molecule type" value="Genomic_DNA"/>
</dbReference>
<dbReference type="AlphaFoldDB" id="I7FJM5"/>
<dbReference type="PRINTS" id="PR00080">
    <property type="entry name" value="SDRFAMILY"/>
</dbReference>
<dbReference type="GO" id="GO:0016491">
    <property type="term" value="F:oxidoreductase activity"/>
    <property type="evidence" value="ECO:0007669"/>
    <property type="project" value="UniProtKB-KW"/>
</dbReference>
<proteinExistence type="inferred from homology"/>
<dbReference type="FunFam" id="3.40.50.720:FF:000084">
    <property type="entry name" value="Short-chain dehydrogenase reductase"/>
    <property type="match status" value="1"/>
</dbReference>
<evidence type="ECO:0000256" key="1">
    <source>
        <dbReference type="ARBA" id="ARBA00006484"/>
    </source>
</evidence>
<dbReference type="PATRIC" id="fig|246196.56.peg.2535"/>